<keyword evidence="11" id="KW-0325">Glycoprotein</keyword>
<dbReference type="InterPro" id="IPR002126">
    <property type="entry name" value="Cadherin-like_dom"/>
</dbReference>
<feature type="compositionally biased region" description="Basic and acidic residues" evidence="13">
    <location>
        <begin position="1035"/>
        <end position="1045"/>
    </location>
</feature>
<dbReference type="CDD" id="cd11304">
    <property type="entry name" value="Cadherin_repeat"/>
    <property type="match status" value="7"/>
</dbReference>
<feature type="chain" id="PRO_5027857210" evidence="15">
    <location>
        <begin position="31"/>
        <end position="1166"/>
    </location>
</feature>
<dbReference type="CTD" id="5099"/>
<evidence type="ECO:0000256" key="7">
    <source>
        <dbReference type="ARBA" id="ARBA00022837"/>
    </source>
</evidence>
<dbReference type="GO" id="GO:0005509">
    <property type="term" value="F:calcium ion binding"/>
    <property type="evidence" value="ECO:0007669"/>
    <property type="project" value="UniProtKB-UniRule"/>
</dbReference>
<feature type="domain" description="Cadherin" evidence="16">
    <location>
        <begin position="125"/>
        <end position="219"/>
    </location>
</feature>
<keyword evidence="6" id="KW-0677">Repeat</keyword>
<gene>
    <name evidence="18" type="primary">PCDH7</name>
</gene>
<keyword evidence="4 14" id="KW-0812">Transmembrane</keyword>
<feature type="compositionally biased region" description="Basic residues" evidence="13">
    <location>
        <begin position="841"/>
        <end position="855"/>
    </location>
</feature>
<evidence type="ECO:0000256" key="9">
    <source>
        <dbReference type="ARBA" id="ARBA00022989"/>
    </source>
</evidence>
<dbReference type="GO" id="GO:0007156">
    <property type="term" value="P:homophilic cell adhesion via plasma membrane adhesion molecules"/>
    <property type="evidence" value="ECO:0007669"/>
    <property type="project" value="InterPro"/>
</dbReference>
<dbReference type="PANTHER" id="PTHR24028:SF261">
    <property type="entry name" value="PROTOCADHERIN 7A"/>
    <property type="match status" value="1"/>
</dbReference>
<evidence type="ECO:0000256" key="1">
    <source>
        <dbReference type="ARBA" id="ARBA00004251"/>
    </source>
</evidence>
<evidence type="ECO:0000256" key="13">
    <source>
        <dbReference type="SAM" id="MobiDB-lite"/>
    </source>
</evidence>
<dbReference type="GeneID" id="104988590"/>
<dbReference type="Proteomes" id="UP000515208">
    <property type="component" value="Unplaced"/>
</dbReference>
<feature type="compositionally biased region" description="Polar residues" evidence="13">
    <location>
        <begin position="979"/>
        <end position="994"/>
    </location>
</feature>
<dbReference type="PROSITE" id="PS50268">
    <property type="entry name" value="CADHERIN_2"/>
    <property type="match status" value="6"/>
</dbReference>
<keyword evidence="5 15" id="KW-0732">Signal</keyword>
<sequence>MLRMRTMGWARAWCLGCCLLLPLSLSLAAAKQLLRYRLAEEGPADVRIGNVASDLGIVTGSGEVTFSLESGSEYLKIDNLTGELSTSERRIDREKLPQCQMIFDENECFLDFEVSVIGPSQSWVDLFEGRVIVLDINDNTPTFPSPVLTLTVEENRPVGTLTPDGEKQPQLIVKGALDREQRDSYELTLRVRDGGDPPRSSQAILRVLITDVNDNSPRFEKSVYEADLAENSAPGTPILQLRAADLDVGVNGQIEYVFGAATESVRRLLRLDETSGWLSVLHRIDREEVNQLRFTVMARDRGQPPKTDKATVVLNIKDENDNVPSIEIRKIGRIPLKDGVANVAEDVLVDTPIALVQVSDRDQGENGVVTCTVVGDVPFQLKPASDTEGDQNKKKYFLHTSAPLDYETTREFNVVIVAVDSGSPSLSSNNSLIVKVGDTNDNPPVFGQSVVEVYFPENNIPGERVATVLATDADSGKNAEIAYSLDSSVMGIFAIDPDSGDILVNTMLDREQTDRYEFKVNARDKGVPVLQGSTTVIVQVADKNDNDPKFMQDVFTFYVKENLQPNSPVGMVTVMDADKGRNAEMSLYIEENSNIFSIENDTGTIYSTMSFDREHQTTYTFRVKAVDGGDPPRSATATVSLFVMDENDNAPTVTLPRNISYTLLPPSSNVRTVVATVLATDSDDGINADLNYSIVGGNPFKLFEIDSTSGVVSLVGKLTQKHYGLHRLVVQVNDSGQPSQSTTTLVHVFVNESVSNATVIDSQIARSLHTPLTQDIAGDPSYEISKQRLSIVIGVVAGIMTVILIILIVVMARYCRSKNKNGYEAGKKDHEDFFTPQQHDKSKKPKKDKKNKKSKQPLYSSIVTVEASKPNGQRYDSVNEKLSDSPSMGRYRSVNGGPGSPDLARHYKSSSPLPTVQLHPQSPTAGKKHQAVQDLPPANTFVGAGDNISIGSDHCSEYSCQTNNKYSKQPFRRVTFSVVSQPQDPHQGSLQSCYDSGLEESETPSSKSSSGPRLGALPLPEDNYERTTPDGSVGEAEHMENDSRPLPDVALTGKCTRECDEYGHSDSCWMPVRTSPERKKSQPKLSTFMPVDERGSQEKLANGEAAIMGDRNRNLLNKKLTSSYETFSAASFSKNEDANTEDIPLTKTGEYKPSPVNTLTRREVYL</sequence>
<dbReference type="InterPro" id="IPR013585">
    <property type="entry name" value="Protocadherin"/>
</dbReference>
<dbReference type="PANTHER" id="PTHR24028">
    <property type="entry name" value="CADHERIN-87A"/>
    <property type="match status" value="1"/>
</dbReference>
<dbReference type="Pfam" id="PF08266">
    <property type="entry name" value="Cadherin_2"/>
    <property type="match status" value="1"/>
</dbReference>
<evidence type="ECO:0000256" key="14">
    <source>
        <dbReference type="SAM" id="Phobius"/>
    </source>
</evidence>
<evidence type="ECO:0000256" key="3">
    <source>
        <dbReference type="ARBA" id="ARBA00022553"/>
    </source>
</evidence>
<feature type="domain" description="Cadherin" evidence="16">
    <location>
        <begin position="551"/>
        <end position="653"/>
    </location>
</feature>
<feature type="domain" description="Cadherin" evidence="16">
    <location>
        <begin position="220"/>
        <end position="326"/>
    </location>
</feature>
<dbReference type="FunFam" id="2.60.40.60:FF:000073">
    <property type="entry name" value="protocadherin-7 isoform X1"/>
    <property type="match status" value="1"/>
</dbReference>
<dbReference type="InterPro" id="IPR013164">
    <property type="entry name" value="Cadherin_N"/>
</dbReference>
<keyword evidence="10 14" id="KW-0472">Membrane</keyword>
<evidence type="ECO:0000256" key="5">
    <source>
        <dbReference type="ARBA" id="ARBA00022729"/>
    </source>
</evidence>
<dbReference type="InterPro" id="IPR015919">
    <property type="entry name" value="Cadherin-like_sf"/>
</dbReference>
<dbReference type="FunFam" id="2.60.40.60:FF:000016">
    <property type="entry name" value="Protocadherin 9"/>
    <property type="match status" value="1"/>
</dbReference>
<dbReference type="PROSITE" id="PS00232">
    <property type="entry name" value="CADHERIN_1"/>
    <property type="match status" value="3"/>
</dbReference>
<evidence type="ECO:0000256" key="12">
    <source>
        <dbReference type="PROSITE-ProRule" id="PRU00043"/>
    </source>
</evidence>
<dbReference type="Gene3D" id="2.60.40.60">
    <property type="entry name" value="Cadherins"/>
    <property type="match status" value="7"/>
</dbReference>
<accession>A0A6P3HGG7</accession>
<keyword evidence="9 14" id="KW-1133">Transmembrane helix</keyword>
<evidence type="ECO:0000256" key="15">
    <source>
        <dbReference type="SAM" id="SignalP"/>
    </source>
</evidence>
<dbReference type="InterPro" id="IPR020894">
    <property type="entry name" value="Cadherin_CS"/>
</dbReference>
<evidence type="ECO:0000313" key="17">
    <source>
        <dbReference type="Proteomes" id="UP000515208"/>
    </source>
</evidence>
<evidence type="ECO:0000256" key="11">
    <source>
        <dbReference type="ARBA" id="ARBA00023180"/>
    </source>
</evidence>
<feature type="region of interest" description="Disordered" evidence="13">
    <location>
        <begin position="979"/>
        <end position="1048"/>
    </location>
</feature>
<feature type="domain" description="Cadherin" evidence="16">
    <location>
        <begin position="447"/>
        <end position="550"/>
    </location>
</feature>
<dbReference type="FunFam" id="2.60.40.60:FF:000043">
    <property type="entry name" value="Protocadherin 1"/>
    <property type="match status" value="1"/>
</dbReference>
<keyword evidence="17" id="KW-1185">Reference proteome</keyword>
<evidence type="ECO:0000313" key="18">
    <source>
        <dbReference type="RefSeq" id="XP_010838244.1"/>
    </source>
</evidence>
<feature type="region of interest" description="Disordered" evidence="13">
    <location>
        <begin position="1132"/>
        <end position="1151"/>
    </location>
</feature>
<feature type="domain" description="Cadherin" evidence="16">
    <location>
        <begin position="664"/>
        <end position="773"/>
    </location>
</feature>
<dbReference type="FunFam" id="2.60.40.60:FF:000034">
    <property type="entry name" value="Protocadherin 1"/>
    <property type="match status" value="1"/>
</dbReference>
<protein>
    <submittedName>
        <fullName evidence="18">Protocadherin-7</fullName>
    </submittedName>
</protein>
<feature type="region of interest" description="Disordered" evidence="13">
    <location>
        <begin position="821"/>
        <end position="930"/>
    </location>
</feature>
<evidence type="ECO:0000256" key="6">
    <source>
        <dbReference type="ARBA" id="ARBA00022737"/>
    </source>
</evidence>
<feature type="signal peptide" evidence="15">
    <location>
        <begin position="1"/>
        <end position="30"/>
    </location>
</feature>
<keyword evidence="8" id="KW-0130">Cell adhesion</keyword>
<dbReference type="SMART" id="SM00112">
    <property type="entry name" value="CA"/>
    <property type="match status" value="7"/>
</dbReference>
<name>A0A6P3HGG7_BISBB</name>
<dbReference type="FunFam" id="2.60.40.60:FF:000028">
    <property type="entry name" value="Protocadherin 1"/>
    <property type="match status" value="1"/>
</dbReference>
<dbReference type="KEGG" id="bbis:104988590"/>
<feature type="transmembrane region" description="Helical" evidence="14">
    <location>
        <begin position="789"/>
        <end position="812"/>
    </location>
</feature>
<feature type="domain" description="Cadherin" evidence="16">
    <location>
        <begin position="343"/>
        <end position="446"/>
    </location>
</feature>
<dbReference type="GO" id="GO:0005886">
    <property type="term" value="C:plasma membrane"/>
    <property type="evidence" value="ECO:0007669"/>
    <property type="project" value="UniProtKB-SubCell"/>
</dbReference>
<comment type="subcellular location">
    <subcellularLocation>
        <location evidence="1">Cell membrane</location>
        <topology evidence="1">Single-pass type I membrane protein</topology>
    </subcellularLocation>
</comment>
<evidence type="ECO:0000256" key="2">
    <source>
        <dbReference type="ARBA" id="ARBA00022475"/>
    </source>
</evidence>
<evidence type="ECO:0000256" key="4">
    <source>
        <dbReference type="ARBA" id="ARBA00022692"/>
    </source>
</evidence>
<dbReference type="AlphaFoldDB" id="A0A6P3HGG7"/>
<keyword evidence="3" id="KW-0597">Phosphoprotein</keyword>
<dbReference type="InterPro" id="IPR050174">
    <property type="entry name" value="Protocadherin/Cadherin-CA"/>
</dbReference>
<feature type="compositionally biased region" description="Polar residues" evidence="13">
    <location>
        <begin position="909"/>
        <end position="924"/>
    </location>
</feature>
<dbReference type="OrthoDB" id="6252479at2759"/>
<evidence type="ECO:0000259" key="16">
    <source>
        <dbReference type="PROSITE" id="PS50268"/>
    </source>
</evidence>
<dbReference type="RefSeq" id="XP_010838244.1">
    <property type="nucleotide sequence ID" value="XM_010839942.1"/>
</dbReference>
<dbReference type="Pfam" id="PF08374">
    <property type="entry name" value="Protocadherin"/>
    <property type="match status" value="1"/>
</dbReference>
<evidence type="ECO:0000256" key="8">
    <source>
        <dbReference type="ARBA" id="ARBA00022889"/>
    </source>
</evidence>
<dbReference type="Pfam" id="PF00028">
    <property type="entry name" value="Cadherin"/>
    <property type="match status" value="6"/>
</dbReference>
<dbReference type="FunFam" id="2.60.40.60:FF:000005">
    <property type="entry name" value="Protocadherin 9"/>
    <property type="match status" value="1"/>
</dbReference>
<reference evidence="18" key="1">
    <citation type="submission" date="2025-08" db="UniProtKB">
        <authorList>
            <consortium name="RefSeq"/>
        </authorList>
    </citation>
    <scope>IDENTIFICATION</scope>
    <source>
        <tissue evidence="18">Blood</tissue>
    </source>
</reference>
<organism evidence="17 18">
    <name type="scientific">Bison bison bison</name>
    <name type="common">North American plains bison</name>
    <dbReference type="NCBI Taxonomy" id="43346"/>
    <lineage>
        <taxon>Eukaryota</taxon>
        <taxon>Metazoa</taxon>
        <taxon>Chordata</taxon>
        <taxon>Craniata</taxon>
        <taxon>Vertebrata</taxon>
        <taxon>Euteleostomi</taxon>
        <taxon>Mammalia</taxon>
        <taxon>Eutheria</taxon>
        <taxon>Laurasiatheria</taxon>
        <taxon>Artiodactyla</taxon>
        <taxon>Ruminantia</taxon>
        <taxon>Pecora</taxon>
        <taxon>Bovidae</taxon>
        <taxon>Bovinae</taxon>
        <taxon>Bison</taxon>
    </lineage>
</organism>
<keyword evidence="2" id="KW-1003">Cell membrane</keyword>
<keyword evidence="7 12" id="KW-0106">Calcium</keyword>
<evidence type="ECO:0000256" key="10">
    <source>
        <dbReference type="ARBA" id="ARBA00023136"/>
    </source>
</evidence>
<dbReference type="SUPFAM" id="SSF49313">
    <property type="entry name" value="Cadherin-like"/>
    <property type="match status" value="7"/>
</dbReference>
<dbReference type="PRINTS" id="PR00205">
    <property type="entry name" value="CADHERIN"/>
</dbReference>
<proteinExistence type="predicted"/>